<feature type="transmembrane region" description="Helical" evidence="1">
    <location>
        <begin position="74"/>
        <end position="95"/>
    </location>
</feature>
<dbReference type="Proteomes" id="UP000368512">
    <property type="component" value="Unassembled WGS sequence"/>
</dbReference>
<evidence type="ECO:0000313" key="3">
    <source>
        <dbReference type="EMBL" id="NYA02743.1"/>
    </source>
</evidence>
<feature type="transmembrane region" description="Helical" evidence="1">
    <location>
        <begin position="12"/>
        <end position="36"/>
    </location>
</feature>
<evidence type="ECO:0000256" key="1">
    <source>
        <dbReference type="SAM" id="Phobius"/>
    </source>
</evidence>
<dbReference type="EMBL" id="JACAVN010000010">
    <property type="protein sequence ID" value="NYA02743.1"/>
    <property type="molecule type" value="Genomic_DNA"/>
</dbReference>
<accession>A0A5Z1JDU7</accession>
<dbReference type="EMBL" id="AAAJWF010000001">
    <property type="protein sequence ID" value="EAC7479692.1"/>
    <property type="molecule type" value="Genomic_DNA"/>
</dbReference>
<dbReference type="KEGG" id="lmv:Y193_10200"/>
<reference evidence="3 5" key="2">
    <citation type="submission" date="2020-06" db="EMBL/GenBank/DDBJ databases">
        <title>Two Listeria outbreaks in Switzerland in 2018 and 2020.</title>
        <authorList>
            <person name="Stevens M.J.A."/>
            <person name="Bloemberg G."/>
            <person name="Nusch-Inderbinnen M."/>
            <person name="Stephan R."/>
        </authorList>
    </citation>
    <scope>NUCLEOTIDE SEQUENCE [LARGE SCALE GENOMIC DNA]</scope>
    <source>
        <strain evidence="3 5">N18-0707</strain>
    </source>
</reference>
<dbReference type="Proteomes" id="UP000544530">
    <property type="component" value="Unassembled WGS sequence"/>
</dbReference>
<evidence type="ECO:0000313" key="5">
    <source>
        <dbReference type="Proteomes" id="UP000544530"/>
    </source>
</evidence>
<dbReference type="Pfam" id="PF19388">
    <property type="entry name" value="DUF5963"/>
    <property type="match status" value="1"/>
</dbReference>
<keyword evidence="1" id="KW-1133">Transmembrane helix</keyword>
<protein>
    <submittedName>
        <fullName evidence="3">Protein LlsX</fullName>
    </submittedName>
</protein>
<keyword evidence="1" id="KW-0472">Membrane</keyword>
<evidence type="ECO:0000313" key="4">
    <source>
        <dbReference type="Proteomes" id="UP000368512"/>
    </source>
</evidence>
<sequence length="105" mass="11601">MKKKFSNPTFRIIASIVLGILIGVLICFVAIGLGYIHMNDGTLKEYSVKIFGLTIFDIKRVGSEMVGTPNNTSMMFIGVIISMILAIVVEIIVSLKNKHRKETAK</sequence>
<keyword evidence="1" id="KW-0812">Transmembrane</keyword>
<gene>
    <name evidence="3" type="primary">llsX</name>
    <name evidence="2" type="ORF">DQ70_03210</name>
    <name evidence="3" type="ORF">HZJ64_12945</name>
</gene>
<organism evidence="2 4">
    <name type="scientific">Listeria monocytogenes</name>
    <dbReference type="NCBI Taxonomy" id="1639"/>
    <lineage>
        <taxon>Bacteria</taxon>
        <taxon>Bacillati</taxon>
        <taxon>Bacillota</taxon>
        <taxon>Bacilli</taxon>
        <taxon>Bacillales</taxon>
        <taxon>Listeriaceae</taxon>
        <taxon>Listeria</taxon>
    </lineage>
</organism>
<proteinExistence type="predicted"/>
<dbReference type="AlphaFoldDB" id="A0A5Z1JDU7"/>
<reference evidence="2 4" key="1">
    <citation type="submission" date="2018-06" db="EMBL/GenBank/DDBJ databases">
        <authorList>
            <consortium name="GenomeTrakr: Next Generation Sequencing Network for Food Pathogen Tracability"/>
        </authorList>
    </citation>
    <scope>NUCLEOTIDE SEQUENCE [LARGE SCALE GENOMIC DNA]</scope>
    <source>
        <strain evidence="2 4">CFSAN008042</strain>
    </source>
</reference>
<evidence type="ECO:0000313" key="2">
    <source>
        <dbReference type="EMBL" id="EAC7479692.1"/>
    </source>
</evidence>
<dbReference type="NCBIfam" id="NF033904">
    <property type="entry name" value="LlsX_fam"/>
    <property type="match status" value="1"/>
</dbReference>
<dbReference type="RefSeq" id="WP_003724651.1">
    <property type="nucleotide sequence ID" value="NC_021827.1"/>
</dbReference>
<comment type="caution">
    <text evidence="2">The sequence shown here is derived from an EMBL/GenBank/DDBJ whole genome shotgun (WGS) entry which is preliminary data.</text>
</comment>
<dbReference type="InterPro" id="IPR046007">
    <property type="entry name" value="DUF5963"/>
</dbReference>
<name>A0A5Z1JDU7_LISMN</name>